<proteinExistence type="predicted"/>
<dbReference type="HOGENOM" id="CLU_2158105_0_0_1"/>
<dbReference type="AlphaFoldDB" id="A0A0D2CDS7"/>
<gene>
    <name evidence="2" type="ORF">PV07_12858</name>
</gene>
<dbReference type="VEuPathDB" id="FungiDB:PV07_12858"/>
<dbReference type="EMBL" id="KN847270">
    <property type="protein sequence ID" value="KIW21709.1"/>
    <property type="molecule type" value="Genomic_DNA"/>
</dbReference>
<organism evidence="2 3">
    <name type="scientific">Cladophialophora immunda</name>
    <dbReference type="NCBI Taxonomy" id="569365"/>
    <lineage>
        <taxon>Eukaryota</taxon>
        <taxon>Fungi</taxon>
        <taxon>Dikarya</taxon>
        <taxon>Ascomycota</taxon>
        <taxon>Pezizomycotina</taxon>
        <taxon>Eurotiomycetes</taxon>
        <taxon>Chaetothyriomycetidae</taxon>
        <taxon>Chaetothyriales</taxon>
        <taxon>Herpotrichiellaceae</taxon>
        <taxon>Cladophialophora</taxon>
    </lineage>
</organism>
<accession>A0A0D2CDS7</accession>
<protein>
    <submittedName>
        <fullName evidence="2">Uncharacterized protein</fullName>
    </submittedName>
</protein>
<reference evidence="2 3" key="1">
    <citation type="submission" date="2015-01" db="EMBL/GenBank/DDBJ databases">
        <title>The Genome Sequence of Cladophialophora immunda CBS83496.</title>
        <authorList>
            <consortium name="The Broad Institute Genomics Platform"/>
            <person name="Cuomo C."/>
            <person name="de Hoog S."/>
            <person name="Gorbushina A."/>
            <person name="Stielow B."/>
            <person name="Teixiera M."/>
            <person name="Abouelleil A."/>
            <person name="Chapman S.B."/>
            <person name="Priest M."/>
            <person name="Young S.K."/>
            <person name="Wortman J."/>
            <person name="Nusbaum C."/>
            <person name="Birren B."/>
        </authorList>
    </citation>
    <scope>NUCLEOTIDE SEQUENCE [LARGE SCALE GENOMIC DNA]</scope>
    <source>
        <strain evidence="2 3">CBS 83496</strain>
    </source>
</reference>
<sequence length="111" mass="12174">MEKSSPRCVRSRPRTTPRPLRPRWRGERSLPEEMPQKMLQANGAGVLVLFAKRGCTGTCRGLGGDAGFLAALSKATPAWTYPPVLTSPIIPIPTWSLSTPPQSVFLLLTWC</sequence>
<dbReference type="RefSeq" id="XP_016241925.1">
    <property type="nucleotide sequence ID" value="XM_016400429.1"/>
</dbReference>
<dbReference type="Proteomes" id="UP000054466">
    <property type="component" value="Unassembled WGS sequence"/>
</dbReference>
<evidence type="ECO:0000313" key="2">
    <source>
        <dbReference type="EMBL" id="KIW21709.1"/>
    </source>
</evidence>
<evidence type="ECO:0000313" key="3">
    <source>
        <dbReference type="Proteomes" id="UP000054466"/>
    </source>
</evidence>
<feature type="compositionally biased region" description="Basic residues" evidence="1">
    <location>
        <begin position="9"/>
        <end position="23"/>
    </location>
</feature>
<name>A0A0D2CDS7_9EURO</name>
<dbReference type="GeneID" id="27352052"/>
<evidence type="ECO:0000256" key="1">
    <source>
        <dbReference type="SAM" id="MobiDB-lite"/>
    </source>
</evidence>
<feature type="region of interest" description="Disordered" evidence="1">
    <location>
        <begin position="1"/>
        <end position="32"/>
    </location>
</feature>
<keyword evidence="3" id="KW-1185">Reference proteome</keyword>